<evidence type="ECO:0000313" key="2">
    <source>
        <dbReference type="Proteomes" id="UP000198832"/>
    </source>
</evidence>
<accession>A0A1I1HVU8</accession>
<dbReference type="Proteomes" id="UP000198832">
    <property type="component" value="Unassembled WGS sequence"/>
</dbReference>
<name>A0A1I1HVU8_9ACTN</name>
<proteinExistence type="predicted"/>
<evidence type="ECO:0000313" key="1">
    <source>
        <dbReference type="EMBL" id="SFC28026.1"/>
    </source>
</evidence>
<organism evidence="1 2">
    <name type="scientific">Nocardioides terrae</name>
    <dbReference type="NCBI Taxonomy" id="574651"/>
    <lineage>
        <taxon>Bacteria</taxon>
        <taxon>Bacillati</taxon>
        <taxon>Actinomycetota</taxon>
        <taxon>Actinomycetes</taxon>
        <taxon>Propionibacteriales</taxon>
        <taxon>Nocardioidaceae</taxon>
        <taxon>Nocardioides</taxon>
    </lineage>
</organism>
<dbReference type="AlphaFoldDB" id="A0A1I1HVU8"/>
<dbReference type="STRING" id="574651.SAMN04487968_10531"/>
<keyword evidence="2" id="KW-1185">Reference proteome</keyword>
<sequence>MWDTVQDNTIHLTHDLPCPRCGHAVHTYLACSDSCSCEPTILPGSAPLAA</sequence>
<dbReference type="RefSeq" id="WP_175507607.1">
    <property type="nucleotide sequence ID" value="NZ_FOLB01000005.1"/>
</dbReference>
<reference evidence="1 2" key="1">
    <citation type="submission" date="2016-10" db="EMBL/GenBank/DDBJ databases">
        <authorList>
            <person name="de Groot N.N."/>
        </authorList>
    </citation>
    <scope>NUCLEOTIDE SEQUENCE [LARGE SCALE GENOMIC DNA]</scope>
    <source>
        <strain evidence="1 2">CGMCC 1.7056</strain>
    </source>
</reference>
<protein>
    <submittedName>
        <fullName evidence="1">Uncharacterized protein</fullName>
    </submittedName>
</protein>
<dbReference type="EMBL" id="FOLB01000005">
    <property type="protein sequence ID" value="SFC28026.1"/>
    <property type="molecule type" value="Genomic_DNA"/>
</dbReference>
<gene>
    <name evidence="1" type="ORF">SAMN04487968_10531</name>
</gene>